<dbReference type="AlphaFoldDB" id="A0A0Q0EQX5"/>
<feature type="domain" description="Cache 3/Cache 2 fusion" evidence="2">
    <location>
        <begin position="34"/>
        <end position="172"/>
    </location>
</feature>
<keyword evidence="1" id="KW-0812">Transmembrane</keyword>
<name>A0A0Q0EQX5_9PSED</name>
<feature type="transmembrane region" description="Helical" evidence="1">
    <location>
        <begin position="12"/>
        <end position="32"/>
    </location>
</feature>
<organism evidence="3 4">
    <name type="scientific">Pseudomonas syringae pv. viburni</name>
    <dbReference type="NCBI Taxonomy" id="251703"/>
    <lineage>
        <taxon>Bacteria</taxon>
        <taxon>Pseudomonadati</taxon>
        <taxon>Pseudomonadota</taxon>
        <taxon>Gammaproteobacteria</taxon>
        <taxon>Pseudomonadales</taxon>
        <taxon>Pseudomonadaceae</taxon>
        <taxon>Pseudomonas</taxon>
    </lineage>
</organism>
<comment type="caution">
    <text evidence="3">The sequence shown here is derived from an EMBL/GenBank/DDBJ whole genome shotgun (WGS) entry which is preliminary data.</text>
</comment>
<keyword evidence="1" id="KW-1133">Transmembrane helix</keyword>
<evidence type="ECO:0000313" key="4">
    <source>
        <dbReference type="Proteomes" id="UP000050317"/>
    </source>
</evidence>
<evidence type="ECO:0000259" key="2">
    <source>
        <dbReference type="Pfam" id="PF17201"/>
    </source>
</evidence>
<sequence length="172" mass="18627">MSKPRTRIASQLGIALAVILAVVISGSTLFALRSLDASNLVIREEHMSSEARLLADQLSTFHSTLRDSTQRLSGLFEKRFAGGLTLQTDKPVAVAGTQTPGLYLRDTALNNDFTEVDEFRSMTAGVATIFVRSGDDFIRISTSLSKQDGTRAIGTVLDRKGTAYERLMAGQS</sequence>
<protein>
    <submittedName>
        <fullName evidence="3">Methyl-accepting chemotaxis protein</fullName>
    </submittedName>
</protein>
<dbReference type="Proteomes" id="UP000050317">
    <property type="component" value="Unassembled WGS sequence"/>
</dbReference>
<proteinExistence type="predicted"/>
<keyword evidence="1" id="KW-0472">Membrane</keyword>
<dbReference type="Pfam" id="PF17201">
    <property type="entry name" value="Cache_3-Cache_2"/>
    <property type="match status" value="1"/>
</dbReference>
<accession>A0A0Q0EQX5</accession>
<evidence type="ECO:0000256" key="1">
    <source>
        <dbReference type="SAM" id="Phobius"/>
    </source>
</evidence>
<dbReference type="EMBL" id="LJRR01000195">
    <property type="protein sequence ID" value="KPZ16530.1"/>
    <property type="molecule type" value="Genomic_DNA"/>
</dbReference>
<reference evidence="3 4" key="1">
    <citation type="submission" date="2015-09" db="EMBL/GenBank/DDBJ databases">
        <title>Genome announcement of multiple Pseudomonas syringae strains.</title>
        <authorList>
            <person name="Thakur S."/>
            <person name="Wang P.W."/>
            <person name="Gong Y."/>
            <person name="Weir B.S."/>
            <person name="Guttman D.S."/>
        </authorList>
    </citation>
    <scope>NUCLEOTIDE SEQUENCE [LARGE SCALE GENOMIC DNA]</scope>
    <source>
        <strain evidence="3 4">ICMP3963</strain>
    </source>
</reference>
<dbReference type="PATRIC" id="fig|251703.9.peg.4668"/>
<dbReference type="InterPro" id="IPR033462">
    <property type="entry name" value="Cache_3-Cache_2"/>
</dbReference>
<gene>
    <name evidence="3" type="ORF">ALO40_03318</name>
</gene>
<evidence type="ECO:0000313" key="3">
    <source>
        <dbReference type="EMBL" id="KPZ16530.1"/>
    </source>
</evidence>